<evidence type="ECO:0008006" key="3">
    <source>
        <dbReference type="Google" id="ProtNLM"/>
    </source>
</evidence>
<name>A0ABY3XEU0_9GAMM</name>
<organism evidence="1 2">
    <name type="scientific">Lysobacter gummosus</name>
    <dbReference type="NCBI Taxonomy" id="262324"/>
    <lineage>
        <taxon>Bacteria</taxon>
        <taxon>Pseudomonadati</taxon>
        <taxon>Pseudomonadota</taxon>
        <taxon>Gammaproteobacteria</taxon>
        <taxon>Lysobacterales</taxon>
        <taxon>Lysobacteraceae</taxon>
        <taxon>Lysobacter</taxon>
    </lineage>
</organism>
<gene>
    <name evidence="1" type="ORF">MOV92_24385</name>
</gene>
<sequence>MNRPRPYNYVHRGIDLSGLHKQHYVCFECRKQFRLPGSEGGWRRDWNTQADDLAWTWKPVSREAAACPQCRAPLHSIGRDFKAPRQRDRKQWLKAELLVRMGYGFDPGPTGPGERPRRLSEVVDFLRTQVAHPDKIRAATQLLREIAKMRPR</sequence>
<dbReference type="EMBL" id="CP093547">
    <property type="protein sequence ID" value="UNP29558.1"/>
    <property type="molecule type" value="Genomic_DNA"/>
</dbReference>
<accession>A0ABY3XEU0</accession>
<reference evidence="1 2" key="1">
    <citation type="submission" date="2022-03" db="EMBL/GenBank/DDBJ databases">
        <title>Complete genome sequence of Lysobacter capsici VKM B-2533 and Lysobacter gummosus 10.1.1, promising sources of lytic agents.</title>
        <authorList>
            <person name="Tarlachkov S.V."/>
            <person name="Kudryakova I.V."/>
            <person name="Afoshin A.S."/>
            <person name="Leontyevskaya E.A."/>
            <person name="Leontyevskaya N.V."/>
        </authorList>
    </citation>
    <scope>NUCLEOTIDE SEQUENCE [LARGE SCALE GENOMIC DNA]</scope>
    <source>
        <strain evidence="1 2">10.1.1</strain>
    </source>
</reference>
<dbReference type="RefSeq" id="WP_057945026.1">
    <property type="nucleotide sequence ID" value="NZ_CP011131.1"/>
</dbReference>
<proteinExistence type="predicted"/>
<protein>
    <recommendedName>
        <fullName evidence="3">Zinc-binding domain-containing protein</fullName>
    </recommendedName>
</protein>
<dbReference type="Proteomes" id="UP000829194">
    <property type="component" value="Chromosome"/>
</dbReference>
<keyword evidence="2" id="KW-1185">Reference proteome</keyword>
<evidence type="ECO:0000313" key="1">
    <source>
        <dbReference type="EMBL" id="UNP29558.1"/>
    </source>
</evidence>
<evidence type="ECO:0000313" key="2">
    <source>
        <dbReference type="Proteomes" id="UP000829194"/>
    </source>
</evidence>